<dbReference type="AlphaFoldDB" id="A0A419S2C4"/>
<comment type="caution">
    <text evidence="8">The sequence shown here is derived from an EMBL/GenBank/DDBJ whole genome shotgun (WGS) entry which is preliminary data.</text>
</comment>
<dbReference type="Pfam" id="PF07980">
    <property type="entry name" value="SusD_RagB"/>
    <property type="match status" value="1"/>
</dbReference>
<dbReference type="Proteomes" id="UP000283433">
    <property type="component" value="Unassembled WGS sequence"/>
</dbReference>
<dbReference type="Gene3D" id="1.25.40.390">
    <property type="match status" value="1"/>
</dbReference>
<dbReference type="SUPFAM" id="SSF48452">
    <property type="entry name" value="TPR-like"/>
    <property type="match status" value="1"/>
</dbReference>
<keyword evidence="9" id="KW-1185">Reference proteome</keyword>
<dbReference type="CDD" id="cd08977">
    <property type="entry name" value="SusD"/>
    <property type="match status" value="1"/>
</dbReference>
<evidence type="ECO:0000313" key="9">
    <source>
        <dbReference type="Proteomes" id="UP000283433"/>
    </source>
</evidence>
<sequence length="503" mass="56158">MNKILSIGAVVVLLLFNACEKELNQVPFSQATTETFYAIPNDFIQGTNAIYSNLRTYPDRLLNLSETRSDNLYAISDGGVRDWEGINDFYKNLSTNPYIEEAWATNYNGIYKANVLLGQIEKNGSIITDEVLKKRLEAEAKFLRAFFYFDLVRIFGKVPIIDKVVTANEALAIPRSAVADVYKLIESDLQFAVDNLPPVYTIAADRGRATSYAARGILALVYMTKSGPTYDIEGPGLASNEWGKAYTLLNKIVVDNKYAFVSNYADIFSYSNENNPEVIFDVQYNTGSNPVTGATFPWLLAPDNWFTSLGKPVQGGLTIRPISNSLLSAYPANDTRKAFSIQNGYTGTGGVVETRSFFKKYIDLTKVPSSRVDWPINYIVLRYTDVLMLRAECVLNGGGGDVATEVIAPINQIRARAGLTVPLVTLTIPQLMEQRRLEFAGEGLRWHDLVRSGLVTTVIPAWDAADDIENKMEPFTKDFVIYPIPYNQINLKKDLYTQNKGYN</sequence>
<organism evidence="8 9">
    <name type="scientific">Pelobium manganitolerans</name>
    <dbReference type="NCBI Taxonomy" id="1842495"/>
    <lineage>
        <taxon>Bacteria</taxon>
        <taxon>Pseudomonadati</taxon>
        <taxon>Bacteroidota</taxon>
        <taxon>Sphingobacteriia</taxon>
        <taxon>Sphingobacteriales</taxon>
        <taxon>Sphingobacteriaceae</taxon>
        <taxon>Pelobium</taxon>
    </lineage>
</organism>
<name>A0A419S2C4_9SPHI</name>
<accession>A0A419S2C4</accession>
<comment type="subcellular location">
    <subcellularLocation>
        <location evidence="1">Cell outer membrane</location>
    </subcellularLocation>
</comment>
<evidence type="ECO:0000256" key="2">
    <source>
        <dbReference type="ARBA" id="ARBA00006275"/>
    </source>
</evidence>
<evidence type="ECO:0000259" key="6">
    <source>
        <dbReference type="Pfam" id="PF07980"/>
    </source>
</evidence>
<feature type="domain" description="SusD-like N-terminal" evidence="7">
    <location>
        <begin position="80"/>
        <end position="223"/>
    </location>
</feature>
<dbReference type="InterPro" id="IPR012944">
    <property type="entry name" value="SusD_RagB_dom"/>
</dbReference>
<evidence type="ECO:0000313" key="8">
    <source>
        <dbReference type="EMBL" id="RKD12847.1"/>
    </source>
</evidence>
<dbReference type="EMBL" id="MBTA01000029">
    <property type="protein sequence ID" value="RKD12847.1"/>
    <property type="molecule type" value="Genomic_DNA"/>
</dbReference>
<dbReference type="Pfam" id="PF14322">
    <property type="entry name" value="SusD-like_3"/>
    <property type="match status" value="1"/>
</dbReference>
<evidence type="ECO:0000256" key="5">
    <source>
        <dbReference type="ARBA" id="ARBA00023237"/>
    </source>
</evidence>
<comment type="similarity">
    <text evidence="2">Belongs to the SusD family.</text>
</comment>
<evidence type="ECO:0000256" key="1">
    <source>
        <dbReference type="ARBA" id="ARBA00004442"/>
    </source>
</evidence>
<dbReference type="OrthoDB" id="993981at2"/>
<dbReference type="RefSeq" id="WP_120183074.1">
    <property type="nucleotide sequence ID" value="NZ_MBTA01000029.1"/>
</dbReference>
<keyword evidence="5" id="KW-0998">Cell outer membrane</keyword>
<evidence type="ECO:0000256" key="4">
    <source>
        <dbReference type="ARBA" id="ARBA00023136"/>
    </source>
</evidence>
<dbReference type="InterPro" id="IPR011990">
    <property type="entry name" value="TPR-like_helical_dom_sf"/>
</dbReference>
<evidence type="ECO:0000256" key="3">
    <source>
        <dbReference type="ARBA" id="ARBA00022729"/>
    </source>
</evidence>
<dbReference type="InterPro" id="IPR033985">
    <property type="entry name" value="SusD-like_N"/>
</dbReference>
<evidence type="ECO:0000259" key="7">
    <source>
        <dbReference type="Pfam" id="PF14322"/>
    </source>
</evidence>
<keyword evidence="3" id="KW-0732">Signal</keyword>
<keyword evidence="4" id="KW-0472">Membrane</keyword>
<protein>
    <submittedName>
        <fullName evidence="8">Carbohydrate-binding protein SusD</fullName>
    </submittedName>
</protein>
<reference evidence="8 9" key="1">
    <citation type="submission" date="2016-07" db="EMBL/GenBank/DDBJ databases">
        <title>Genome of Pelobium manganitolerans.</title>
        <authorList>
            <person name="Wu S."/>
            <person name="Wang G."/>
        </authorList>
    </citation>
    <scope>NUCLEOTIDE SEQUENCE [LARGE SCALE GENOMIC DNA]</scope>
    <source>
        <strain evidence="8 9">YS-25</strain>
    </source>
</reference>
<proteinExistence type="inferred from homology"/>
<feature type="domain" description="RagB/SusD" evidence="6">
    <location>
        <begin position="357"/>
        <end position="502"/>
    </location>
</feature>
<dbReference type="GO" id="GO:0009279">
    <property type="term" value="C:cell outer membrane"/>
    <property type="evidence" value="ECO:0007669"/>
    <property type="project" value="UniProtKB-SubCell"/>
</dbReference>
<gene>
    <name evidence="8" type="ORF">BCY91_11425</name>
</gene>